<proteinExistence type="predicted"/>
<reference evidence="1" key="1">
    <citation type="submission" date="2021-06" db="EMBL/GenBank/DDBJ databases">
        <authorList>
            <person name="Kallberg Y."/>
            <person name="Tangrot J."/>
            <person name="Rosling A."/>
        </authorList>
    </citation>
    <scope>NUCLEOTIDE SEQUENCE</scope>
    <source>
        <strain evidence="1">IN212</strain>
    </source>
</reference>
<gene>
    <name evidence="1" type="ORF">RFULGI_LOCUS12269</name>
</gene>
<sequence length="58" mass="6137">KSDTPTEKRTFPLASSFASPSNPFSFANDFNGINGFSDFGLLPFTGLLNGLTPIVIGI</sequence>
<name>A0A9N9IEW7_9GLOM</name>
<protein>
    <submittedName>
        <fullName evidence="1">763_t:CDS:1</fullName>
    </submittedName>
</protein>
<accession>A0A9N9IEW7</accession>
<dbReference type="EMBL" id="CAJVPZ010028945">
    <property type="protein sequence ID" value="CAG8732794.1"/>
    <property type="molecule type" value="Genomic_DNA"/>
</dbReference>
<feature type="non-terminal residue" evidence="1">
    <location>
        <position position="1"/>
    </location>
</feature>
<dbReference type="AlphaFoldDB" id="A0A9N9IEW7"/>
<evidence type="ECO:0000313" key="2">
    <source>
        <dbReference type="Proteomes" id="UP000789396"/>
    </source>
</evidence>
<keyword evidence="2" id="KW-1185">Reference proteome</keyword>
<evidence type="ECO:0000313" key="1">
    <source>
        <dbReference type="EMBL" id="CAG8732794.1"/>
    </source>
</evidence>
<organism evidence="1 2">
    <name type="scientific">Racocetra fulgida</name>
    <dbReference type="NCBI Taxonomy" id="60492"/>
    <lineage>
        <taxon>Eukaryota</taxon>
        <taxon>Fungi</taxon>
        <taxon>Fungi incertae sedis</taxon>
        <taxon>Mucoromycota</taxon>
        <taxon>Glomeromycotina</taxon>
        <taxon>Glomeromycetes</taxon>
        <taxon>Diversisporales</taxon>
        <taxon>Gigasporaceae</taxon>
        <taxon>Racocetra</taxon>
    </lineage>
</organism>
<comment type="caution">
    <text evidence="1">The sequence shown here is derived from an EMBL/GenBank/DDBJ whole genome shotgun (WGS) entry which is preliminary data.</text>
</comment>
<dbReference type="Proteomes" id="UP000789396">
    <property type="component" value="Unassembled WGS sequence"/>
</dbReference>